<gene>
    <name evidence="1" type="ORF">V474_00855</name>
</gene>
<sequence length="76" mass="7974">MVLQFCNTRAADGNFPGPIISHVQDEIALIVRKTIGAEAVRSRDGCTVGNCQRILGDSVAGAIMNNTVYQGLASAP</sequence>
<dbReference type="PATRIC" id="fig|1114963.3.peg.168"/>
<protein>
    <submittedName>
        <fullName evidence="1">Uncharacterized protein</fullName>
    </submittedName>
</protein>
<comment type="caution">
    <text evidence="1">The sequence shown here is derived from an EMBL/GenBank/DDBJ whole genome shotgun (WGS) entry which is preliminary data.</text>
</comment>
<evidence type="ECO:0000313" key="1">
    <source>
        <dbReference type="EMBL" id="KMS60450.1"/>
    </source>
</evidence>
<reference evidence="1 2" key="1">
    <citation type="journal article" date="2015" name="G3 (Bethesda)">
        <title>Insights into Ongoing Evolution of the Hexachlorocyclohexane Catabolic Pathway from Comparative Genomics of Ten Sphingomonadaceae Strains.</title>
        <authorList>
            <person name="Pearce S.L."/>
            <person name="Oakeshott J.G."/>
            <person name="Pandey G."/>
        </authorList>
    </citation>
    <scope>NUCLEOTIDE SEQUENCE [LARGE SCALE GENOMIC DNA]</scope>
    <source>
        <strain evidence="1 2">LL02</strain>
    </source>
</reference>
<name>A0A0J8B253_9SPHN</name>
<dbReference type="Proteomes" id="UP000052268">
    <property type="component" value="Unassembled WGS sequence"/>
</dbReference>
<proteinExistence type="predicted"/>
<organism evidence="1 2">
    <name type="scientific">Novosphingobium barchaimii LL02</name>
    <dbReference type="NCBI Taxonomy" id="1114963"/>
    <lineage>
        <taxon>Bacteria</taxon>
        <taxon>Pseudomonadati</taxon>
        <taxon>Pseudomonadota</taxon>
        <taxon>Alphaproteobacteria</taxon>
        <taxon>Sphingomonadales</taxon>
        <taxon>Sphingomonadaceae</taxon>
        <taxon>Novosphingobium</taxon>
    </lineage>
</organism>
<accession>A0A0J8B253</accession>
<dbReference type="AlphaFoldDB" id="A0A0J8B253"/>
<evidence type="ECO:0000313" key="2">
    <source>
        <dbReference type="Proteomes" id="UP000052268"/>
    </source>
</evidence>
<dbReference type="EMBL" id="JACU01000001">
    <property type="protein sequence ID" value="KMS60450.1"/>
    <property type="molecule type" value="Genomic_DNA"/>
</dbReference>
<keyword evidence="2" id="KW-1185">Reference proteome</keyword>